<gene>
    <name evidence="1" type="ORF">KP014_04795</name>
</gene>
<accession>A0ABX8HER0</accession>
<dbReference type="Proteomes" id="UP000683429">
    <property type="component" value="Chromosome"/>
</dbReference>
<organism evidence="1 2">
    <name type="scientific">Paenibacillus sophorae</name>
    <dbReference type="NCBI Taxonomy" id="1333845"/>
    <lineage>
        <taxon>Bacteria</taxon>
        <taxon>Bacillati</taxon>
        <taxon>Bacillota</taxon>
        <taxon>Bacilli</taxon>
        <taxon>Bacillales</taxon>
        <taxon>Paenibacillaceae</taxon>
        <taxon>Paenibacillus</taxon>
    </lineage>
</organism>
<dbReference type="RefSeq" id="WP_175491864.1">
    <property type="nucleotide sequence ID" value="NZ_CP076607.1"/>
</dbReference>
<proteinExistence type="predicted"/>
<name>A0ABX8HER0_9BACL</name>
<protein>
    <submittedName>
        <fullName evidence="1">Uncharacterized protein</fullName>
    </submittedName>
</protein>
<reference evidence="1 2" key="1">
    <citation type="submission" date="2021-06" db="EMBL/GenBank/DDBJ databases">
        <title>Whole genome sequence of Paenibacillus sophorae DSM23020 for comparative genomics.</title>
        <authorList>
            <person name="Kim M.-J."/>
            <person name="Lee G."/>
            <person name="Shin J.-H."/>
        </authorList>
    </citation>
    <scope>NUCLEOTIDE SEQUENCE [LARGE SCALE GENOMIC DNA]</scope>
    <source>
        <strain evidence="1 2">DSM 23020</strain>
    </source>
</reference>
<sequence>MNCLAVPAYISREDRECGLRDFVTKPPLSPKIGRVRLWRLDAVAL</sequence>
<dbReference type="EMBL" id="CP076607">
    <property type="protein sequence ID" value="QWU16553.1"/>
    <property type="molecule type" value="Genomic_DNA"/>
</dbReference>
<keyword evidence="2" id="KW-1185">Reference proteome</keyword>
<evidence type="ECO:0000313" key="2">
    <source>
        <dbReference type="Proteomes" id="UP000683429"/>
    </source>
</evidence>
<evidence type="ECO:0000313" key="1">
    <source>
        <dbReference type="EMBL" id="QWU16553.1"/>
    </source>
</evidence>